<dbReference type="PANTHER" id="PTHR33103">
    <property type="entry name" value="OS01G0153900 PROTEIN"/>
    <property type="match status" value="1"/>
</dbReference>
<dbReference type="Proteomes" id="UP000283530">
    <property type="component" value="Unassembled WGS sequence"/>
</dbReference>
<protein>
    <submittedName>
        <fullName evidence="1">Uncharacterized protein</fullName>
    </submittedName>
</protein>
<sequence length="254" mass="28678">MDWKISEKKDQDVDADGGDGVFVKRKMLFLIRDDLQISVVSSSTFFALLGELGISDVSVLEERNVTVGEEEQQHVQNTIFGTLVQWSFDVFPRIQQLPTQVLHLLQHLLLSKTLLTDVFLGEPNTTNGVDVDLKVIASDSHEMVQSQTEQEISSDSRKIIVKLFLTKSNNKLKCLDGCTIMGCLENLYKSVGDISFKDCMKYEECKAMLLDPKLASYFGTKNQLLQIEEQVQCKPDFFHCITCYDDDSAYITGP</sequence>
<evidence type="ECO:0000313" key="1">
    <source>
        <dbReference type="EMBL" id="RWR83860.1"/>
    </source>
</evidence>
<reference evidence="1 2" key="1">
    <citation type="journal article" date="2019" name="Nat. Plants">
        <title>Stout camphor tree genome fills gaps in understanding of flowering plant genome evolution.</title>
        <authorList>
            <person name="Chaw S.M."/>
            <person name="Liu Y.C."/>
            <person name="Wu Y.W."/>
            <person name="Wang H.Y."/>
            <person name="Lin C.I."/>
            <person name="Wu C.S."/>
            <person name="Ke H.M."/>
            <person name="Chang L.Y."/>
            <person name="Hsu C.Y."/>
            <person name="Yang H.T."/>
            <person name="Sudianto E."/>
            <person name="Hsu M.H."/>
            <person name="Wu K.P."/>
            <person name="Wang L.N."/>
            <person name="Leebens-Mack J.H."/>
            <person name="Tsai I.J."/>
        </authorList>
    </citation>
    <scope>NUCLEOTIDE SEQUENCE [LARGE SCALE GENOMIC DNA]</scope>
    <source>
        <strain evidence="2">cv. Chaw 1501</strain>
        <tissue evidence="1">Young leaves</tissue>
    </source>
</reference>
<comment type="caution">
    <text evidence="1">The sequence shown here is derived from an EMBL/GenBank/DDBJ whole genome shotgun (WGS) entry which is preliminary data.</text>
</comment>
<dbReference type="Pfam" id="PF05056">
    <property type="entry name" value="DUF674"/>
    <property type="match status" value="3"/>
</dbReference>
<keyword evidence="2" id="KW-1185">Reference proteome</keyword>
<name>A0A443NZA1_9MAGN</name>
<organism evidence="1 2">
    <name type="scientific">Cinnamomum micranthum f. kanehirae</name>
    <dbReference type="NCBI Taxonomy" id="337451"/>
    <lineage>
        <taxon>Eukaryota</taxon>
        <taxon>Viridiplantae</taxon>
        <taxon>Streptophyta</taxon>
        <taxon>Embryophyta</taxon>
        <taxon>Tracheophyta</taxon>
        <taxon>Spermatophyta</taxon>
        <taxon>Magnoliopsida</taxon>
        <taxon>Magnoliidae</taxon>
        <taxon>Laurales</taxon>
        <taxon>Lauraceae</taxon>
        <taxon>Cinnamomum</taxon>
    </lineage>
</organism>
<dbReference type="PANTHER" id="PTHR33103:SF27">
    <property type="entry name" value="OS04G0594700 PROTEIN"/>
    <property type="match status" value="1"/>
</dbReference>
<evidence type="ECO:0000313" key="2">
    <source>
        <dbReference type="Proteomes" id="UP000283530"/>
    </source>
</evidence>
<dbReference type="EMBL" id="QPKB01000004">
    <property type="protein sequence ID" value="RWR83860.1"/>
    <property type="molecule type" value="Genomic_DNA"/>
</dbReference>
<gene>
    <name evidence="1" type="ORF">CKAN_01263400</name>
</gene>
<dbReference type="OrthoDB" id="1277335at2759"/>
<accession>A0A443NZA1</accession>
<proteinExistence type="predicted"/>
<dbReference type="AlphaFoldDB" id="A0A443NZA1"/>
<dbReference type="InterPro" id="IPR007750">
    <property type="entry name" value="DUF674"/>
</dbReference>